<sequence length="51" mass="5708">MKTLINVLACFLLGSIILLASAGVKIESHHYDFGTCKHLMVGGAMWHTWYE</sequence>
<reference evidence="2" key="1">
    <citation type="submission" date="2014-08" db="EMBL/GenBank/DDBJ databases">
        <authorList>
            <person name="Mandeville R."/>
        </authorList>
    </citation>
    <scope>NUCLEOTIDE SEQUENCE [LARGE SCALE GENOMIC DNA]</scope>
</reference>
<name>A0A140XFR0_9CAUD</name>
<dbReference type="Proteomes" id="UP000201272">
    <property type="component" value="Segment"/>
</dbReference>
<organism evidence="1 2">
    <name type="scientific">Salmonella phage BP12B</name>
    <dbReference type="NCBI Taxonomy" id="1543201"/>
    <lineage>
        <taxon>Viruses</taxon>
        <taxon>Duplodnaviria</taxon>
        <taxon>Heunggongvirae</taxon>
        <taxon>Uroviricota</taxon>
        <taxon>Caudoviricetes</taxon>
        <taxon>Autographivirales</taxon>
        <taxon>Autosignataviridae</taxon>
        <taxon>Molineuxvirinae</taxon>
        <taxon>Zindervirus</taxon>
        <taxon>Zindervirus BP12B</taxon>
    </lineage>
</organism>
<proteinExistence type="predicted"/>
<dbReference type="KEGG" id="vg:29123342"/>
<gene>
    <name evidence="1" type="ORF">BP12B_05</name>
</gene>
<dbReference type="GeneID" id="29123342"/>
<keyword evidence="2" id="KW-1185">Reference proteome</keyword>
<dbReference type="OrthoDB" id="36755at10239"/>
<evidence type="ECO:0000313" key="2">
    <source>
        <dbReference type="Proteomes" id="UP000201272"/>
    </source>
</evidence>
<accession>A0A140XFR0</accession>
<dbReference type="RefSeq" id="YP_009304425.1">
    <property type="nucleotide sequence ID" value="NC_031271.1"/>
</dbReference>
<evidence type="ECO:0000313" key="1">
    <source>
        <dbReference type="EMBL" id="AIT13680.1"/>
    </source>
</evidence>
<protein>
    <submittedName>
        <fullName evidence="1">Uncharacterized protein</fullName>
    </submittedName>
</protein>
<dbReference type="EMBL" id="KM366097">
    <property type="protein sequence ID" value="AIT13680.1"/>
    <property type="molecule type" value="Genomic_DNA"/>
</dbReference>